<sequence length="146" mass="16335">MYYAFAASNRSCRMSLEAIVIALIVLQITTLSLLWVQQRRLKRVLVLKESEAGGIPALMIVNALNKIDHRLNQLEQGTQKADAPKRSVEIRAIQMTASANQQAATSNYELAQLMARDGSDLDQLMLRCGLSRNEAELMLRLHAKRA</sequence>
<evidence type="ECO:0000313" key="3">
    <source>
        <dbReference type="Proteomes" id="UP000267077"/>
    </source>
</evidence>
<protein>
    <submittedName>
        <fullName evidence="2">DUF2802 domain-containing protein</fullName>
    </submittedName>
</protein>
<dbReference type="InterPro" id="IPR021244">
    <property type="entry name" value="DUF2802"/>
</dbReference>
<reference evidence="2 3" key="1">
    <citation type="submission" date="2018-12" db="EMBL/GenBank/DDBJ databases">
        <title>Dyella dinghuensis sp. nov. DHOA06 and Dyella choica sp. nov. 4M-K27, isolated from forest soil.</title>
        <authorList>
            <person name="Qiu L.-H."/>
            <person name="Gao Z.-H."/>
        </authorList>
    </citation>
    <scope>NUCLEOTIDE SEQUENCE [LARGE SCALE GENOMIC DNA]</scope>
    <source>
        <strain evidence="2 3">DHOA06</strain>
    </source>
</reference>
<keyword evidence="1" id="KW-0472">Membrane</keyword>
<proteinExistence type="predicted"/>
<dbReference type="Pfam" id="PF10975">
    <property type="entry name" value="DUF2802"/>
    <property type="match status" value="1"/>
</dbReference>
<dbReference type="Proteomes" id="UP000267077">
    <property type="component" value="Unassembled WGS sequence"/>
</dbReference>
<name>A0A432LQZ2_9GAMM</name>
<dbReference type="AlphaFoldDB" id="A0A432LQZ2"/>
<feature type="transmembrane region" description="Helical" evidence="1">
    <location>
        <begin position="18"/>
        <end position="36"/>
    </location>
</feature>
<organism evidence="2 3">
    <name type="scientific">Dyella dinghuensis</name>
    <dbReference type="NCBI Taxonomy" id="1920169"/>
    <lineage>
        <taxon>Bacteria</taxon>
        <taxon>Pseudomonadati</taxon>
        <taxon>Pseudomonadota</taxon>
        <taxon>Gammaproteobacteria</taxon>
        <taxon>Lysobacterales</taxon>
        <taxon>Rhodanobacteraceae</taxon>
        <taxon>Dyella</taxon>
    </lineage>
</organism>
<accession>A0A432LQZ2</accession>
<comment type="caution">
    <text evidence="2">The sequence shown here is derived from an EMBL/GenBank/DDBJ whole genome shotgun (WGS) entry which is preliminary data.</text>
</comment>
<keyword evidence="3" id="KW-1185">Reference proteome</keyword>
<evidence type="ECO:0000313" key="2">
    <source>
        <dbReference type="EMBL" id="RUL62955.1"/>
    </source>
</evidence>
<gene>
    <name evidence="2" type="ORF">EKH79_11065</name>
</gene>
<keyword evidence="1" id="KW-0812">Transmembrane</keyword>
<dbReference type="EMBL" id="RYZR01000006">
    <property type="protein sequence ID" value="RUL62955.1"/>
    <property type="molecule type" value="Genomic_DNA"/>
</dbReference>
<evidence type="ECO:0000256" key="1">
    <source>
        <dbReference type="SAM" id="Phobius"/>
    </source>
</evidence>
<keyword evidence="1" id="KW-1133">Transmembrane helix</keyword>